<protein>
    <recommendedName>
        <fullName evidence="5">F-box domain-containing protein</fullName>
    </recommendedName>
</protein>
<dbReference type="AlphaFoldDB" id="A0A8H5HAK0"/>
<feature type="compositionally biased region" description="Basic and acidic residues" evidence="1">
    <location>
        <begin position="647"/>
        <end position="662"/>
    </location>
</feature>
<accession>A0A8H5HAK0</accession>
<keyword evidence="2" id="KW-0472">Membrane</keyword>
<name>A0A8H5HAK0_9AGAR</name>
<sequence>MPPLTRARARAPPSNIRTIQEWSTPIRCSDGHTILSIIPAEIYLEIISYLRPDSPLLEYESLHATIVRDRRIRDLFSLSLVCRFLASLVLPLAYQAVFLQPERSTHPNDDSAKRSFLPFCKFLVHGVVNAKLLAPHVRSCVLQDYSFTGIPLTKISGSLLKTHVDALPAMTNVSAFVVARVPITPGLLNNIKRLPQLSSLAFDCCDFSGVEPEQIQRMANKLRSSRRLKSLRFLCRDSRQNYMLFKPDFHKIRELVPLLSDDLTELCTDSWVFMRLVMNAAAPNSNPRYCPPLQTLRLHFVMSLPQLCDYLYERVFNTLTSLLIDVVSCPEPTAGNSDPYTLSLLRLPHLRSLTCPPHMAYHLSGTHDLNELTFNTRLSLSALDEKNFLAQSLSASEKWAKIDQYRGLDELCLPLTYLMEVKGVAGNEGDFPVEGDDKSTVQDWSSSSSSSVMAGSACKAASSVELPLHELQLTKLTVIGDSGTVLGRQDFETRVVEKFSTIWRSPSLKQLRFVDLVFEDFCAPLSMLTPLKPSPILSPIPKAESPSAEDEHKDVVFTRYFLSLLSQQRCFPMLERMSFIGTKPTAARGRTATASGGGTGGGGAGAGVVEGGAGASTSTNATASVRPATAGETSRSCPKDAWWSWSWRKDGGSDGGEWRLVDVQDEFDD</sequence>
<feature type="transmembrane region" description="Helical" evidence="2">
    <location>
        <begin position="75"/>
        <end position="94"/>
    </location>
</feature>
<evidence type="ECO:0000256" key="1">
    <source>
        <dbReference type="SAM" id="MobiDB-lite"/>
    </source>
</evidence>
<feature type="compositionally biased region" description="Low complexity" evidence="1">
    <location>
        <begin position="615"/>
        <end position="624"/>
    </location>
</feature>
<proteinExistence type="predicted"/>
<dbReference type="OrthoDB" id="3256662at2759"/>
<evidence type="ECO:0000256" key="2">
    <source>
        <dbReference type="SAM" id="Phobius"/>
    </source>
</evidence>
<reference evidence="3 4" key="1">
    <citation type="journal article" date="2020" name="ISME J.">
        <title>Uncovering the hidden diversity of litter-decomposition mechanisms in mushroom-forming fungi.</title>
        <authorList>
            <person name="Floudas D."/>
            <person name="Bentzer J."/>
            <person name="Ahren D."/>
            <person name="Johansson T."/>
            <person name="Persson P."/>
            <person name="Tunlid A."/>
        </authorList>
    </citation>
    <scope>NUCLEOTIDE SEQUENCE [LARGE SCALE GENOMIC DNA]</scope>
    <source>
        <strain evidence="3 4">CBS 406.79</strain>
    </source>
</reference>
<evidence type="ECO:0000313" key="3">
    <source>
        <dbReference type="EMBL" id="KAF5379645.1"/>
    </source>
</evidence>
<keyword evidence="2" id="KW-1133">Transmembrane helix</keyword>
<evidence type="ECO:0008006" key="5">
    <source>
        <dbReference type="Google" id="ProtNLM"/>
    </source>
</evidence>
<organism evidence="3 4">
    <name type="scientific">Collybiopsis confluens</name>
    <dbReference type="NCBI Taxonomy" id="2823264"/>
    <lineage>
        <taxon>Eukaryota</taxon>
        <taxon>Fungi</taxon>
        <taxon>Dikarya</taxon>
        <taxon>Basidiomycota</taxon>
        <taxon>Agaricomycotina</taxon>
        <taxon>Agaricomycetes</taxon>
        <taxon>Agaricomycetidae</taxon>
        <taxon>Agaricales</taxon>
        <taxon>Marasmiineae</taxon>
        <taxon>Omphalotaceae</taxon>
        <taxon>Collybiopsis</taxon>
    </lineage>
</organism>
<evidence type="ECO:0000313" key="4">
    <source>
        <dbReference type="Proteomes" id="UP000518752"/>
    </source>
</evidence>
<gene>
    <name evidence="3" type="ORF">D9757_009237</name>
</gene>
<comment type="caution">
    <text evidence="3">The sequence shown here is derived from an EMBL/GenBank/DDBJ whole genome shotgun (WGS) entry which is preliminary data.</text>
</comment>
<keyword evidence="4" id="KW-1185">Reference proteome</keyword>
<dbReference type="EMBL" id="JAACJN010000068">
    <property type="protein sequence ID" value="KAF5379645.1"/>
    <property type="molecule type" value="Genomic_DNA"/>
</dbReference>
<feature type="region of interest" description="Disordered" evidence="1">
    <location>
        <begin position="614"/>
        <end position="669"/>
    </location>
</feature>
<keyword evidence="2" id="KW-0812">Transmembrane</keyword>
<dbReference type="Proteomes" id="UP000518752">
    <property type="component" value="Unassembled WGS sequence"/>
</dbReference>